<dbReference type="Pfam" id="PF13701">
    <property type="entry name" value="DDE_Tnp_1_4"/>
    <property type="match status" value="1"/>
</dbReference>
<name>A0ABX0J417_9BACL</name>
<sequence length="77" mass="8580">MFDVDSSGFTASGKQKRALYNAHYGQNGLHPLFCFVGLIGDCLKTELRVLDICNLFCYSCINLTTKRGLVQDGLLQF</sequence>
<evidence type="ECO:0000313" key="3">
    <source>
        <dbReference type="Proteomes" id="UP001165962"/>
    </source>
</evidence>
<reference evidence="2" key="1">
    <citation type="submission" date="2020-03" db="EMBL/GenBank/DDBJ databases">
        <title>Draft sequencing of Paenibacilllus sp. S3N08.</title>
        <authorList>
            <person name="Kim D.-U."/>
        </authorList>
    </citation>
    <scope>NUCLEOTIDE SEQUENCE</scope>
    <source>
        <strain evidence="2">S3N08</strain>
    </source>
</reference>
<evidence type="ECO:0000259" key="1">
    <source>
        <dbReference type="Pfam" id="PF13701"/>
    </source>
</evidence>
<dbReference type="InterPro" id="IPR025668">
    <property type="entry name" value="Tnp_DDE_dom"/>
</dbReference>
<organism evidence="2 3">
    <name type="scientific">Paenibacillus agricola</name>
    <dbReference type="NCBI Taxonomy" id="2716264"/>
    <lineage>
        <taxon>Bacteria</taxon>
        <taxon>Bacillati</taxon>
        <taxon>Bacillota</taxon>
        <taxon>Bacilli</taxon>
        <taxon>Bacillales</taxon>
        <taxon>Paenibacillaceae</taxon>
        <taxon>Paenibacillus</taxon>
    </lineage>
</organism>
<dbReference type="Proteomes" id="UP001165962">
    <property type="component" value="Unassembled WGS sequence"/>
</dbReference>
<dbReference type="RefSeq" id="WP_166149488.1">
    <property type="nucleotide sequence ID" value="NZ_JAAOIW010000003.1"/>
</dbReference>
<gene>
    <name evidence="2" type="ORF">G9U52_09920</name>
</gene>
<comment type="caution">
    <text evidence="2">The sequence shown here is derived from an EMBL/GenBank/DDBJ whole genome shotgun (WGS) entry which is preliminary data.</text>
</comment>
<protein>
    <recommendedName>
        <fullName evidence="1">Transposase DDE domain-containing protein</fullName>
    </recommendedName>
</protein>
<evidence type="ECO:0000313" key="2">
    <source>
        <dbReference type="EMBL" id="NHN30151.1"/>
    </source>
</evidence>
<dbReference type="EMBL" id="JAAOIW010000003">
    <property type="protein sequence ID" value="NHN30151.1"/>
    <property type="molecule type" value="Genomic_DNA"/>
</dbReference>
<feature type="domain" description="Transposase DDE" evidence="1">
    <location>
        <begin position="2"/>
        <end position="48"/>
    </location>
</feature>
<accession>A0ABX0J417</accession>
<keyword evidence="3" id="KW-1185">Reference proteome</keyword>
<proteinExistence type="predicted"/>